<keyword evidence="1" id="KW-0479">Metal-binding</keyword>
<reference evidence="8 9" key="1">
    <citation type="journal article" date="2021" name="BMC Biol.">
        <title>Horizontally acquired antibacterial genes associated with adaptive radiation of ladybird beetles.</title>
        <authorList>
            <person name="Li H.S."/>
            <person name="Tang X.F."/>
            <person name="Huang Y.H."/>
            <person name="Xu Z.Y."/>
            <person name="Chen M.L."/>
            <person name="Du X.Y."/>
            <person name="Qiu B.Y."/>
            <person name="Chen P.T."/>
            <person name="Zhang W."/>
            <person name="Slipinski A."/>
            <person name="Escalona H.E."/>
            <person name="Waterhouse R.M."/>
            <person name="Zwick A."/>
            <person name="Pang H."/>
        </authorList>
    </citation>
    <scope>NUCLEOTIDE SEQUENCE [LARGE SCALE GENOMIC DNA]</scope>
    <source>
        <strain evidence="8">SYSU2018</strain>
    </source>
</reference>
<evidence type="ECO:0000259" key="7">
    <source>
        <dbReference type="PROSITE" id="PS50157"/>
    </source>
</evidence>
<dbReference type="InterPro" id="IPR013087">
    <property type="entry name" value="Znf_C2H2_type"/>
</dbReference>
<dbReference type="Proteomes" id="UP001516400">
    <property type="component" value="Unassembled WGS sequence"/>
</dbReference>
<feature type="domain" description="C2H2-type" evidence="7">
    <location>
        <begin position="90"/>
        <end position="117"/>
    </location>
</feature>
<dbReference type="Gene3D" id="3.30.160.60">
    <property type="entry name" value="Classic Zinc Finger"/>
    <property type="match status" value="4"/>
</dbReference>
<evidence type="ECO:0000256" key="1">
    <source>
        <dbReference type="ARBA" id="ARBA00022723"/>
    </source>
</evidence>
<evidence type="ECO:0000256" key="6">
    <source>
        <dbReference type="PROSITE-ProRule" id="PRU00042"/>
    </source>
</evidence>
<keyword evidence="2" id="KW-0677">Repeat</keyword>
<sequence>MEDLRSSYIILPLNGDMSFQFLPNLISGFNASANDVANDKVFTNIEYLISPIPEIENVYVNTINPSVSESNPLAEPAFIENADVRNETIFQCPKCEISFKEYNEYTDHMKTHSKEISFQCTKCRKDFNKLSLYQKHSLIHQEEKLFNCEVCHIGFNIENNYKVHMALHGNASTCPICDLSFQRMASLKSHLAIHQVEEFHTCPECSSEFENLADLKKHMKTHAQPIGTRPKELICSYCKVKFDSAALLRQHISSHVKVKKLVLNGKKYKKNQNINVEYKHQCTVCSKTFPKLSLLERHIRIHSGERPLCVEFAIRASHKKELFKYIC</sequence>
<dbReference type="Pfam" id="PF13894">
    <property type="entry name" value="zf-C2H2_4"/>
    <property type="match status" value="1"/>
</dbReference>
<dbReference type="FunFam" id="3.30.160.60:FF:000446">
    <property type="entry name" value="Zinc finger protein"/>
    <property type="match status" value="1"/>
</dbReference>
<evidence type="ECO:0000313" key="8">
    <source>
        <dbReference type="EMBL" id="KAL3269759.1"/>
    </source>
</evidence>
<organism evidence="8 9">
    <name type="scientific">Cryptolaemus montrouzieri</name>
    <dbReference type="NCBI Taxonomy" id="559131"/>
    <lineage>
        <taxon>Eukaryota</taxon>
        <taxon>Metazoa</taxon>
        <taxon>Ecdysozoa</taxon>
        <taxon>Arthropoda</taxon>
        <taxon>Hexapoda</taxon>
        <taxon>Insecta</taxon>
        <taxon>Pterygota</taxon>
        <taxon>Neoptera</taxon>
        <taxon>Endopterygota</taxon>
        <taxon>Coleoptera</taxon>
        <taxon>Polyphaga</taxon>
        <taxon>Cucujiformia</taxon>
        <taxon>Coccinelloidea</taxon>
        <taxon>Coccinellidae</taxon>
        <taxon>Scymninae</taxon>
        <taxon>Scymnini</taxon>
        <taxon>Cryptolaemus</taxon>
    </lineage>
</organism>
<feature type="domain" description="C2H2-type" evidence="7">
    <location>
        <begin position="118"/>
        <end position="145"/>
    </location>
</feature>
<accession>A0ABD2MTN0</accession>
<dbReference type="AlphaFoldDB" id="A0ABD2MTN0"/>
<dbReference type="SMART" id="SM00355">
    <property type="entry name" value="ZnF_C2H2"/>
    <property type="match status" value="7"/>
</dbReference>
<dbReference type="GO" id="GO:0005634">
    <property type="term" value="C:nucleus"/>
    <property type="evidence" value="ECO:0007669"/>
    <property type="project" value="UniProtKB-SubCell"/>
</dbReference>
<dbReference type="Pfam" id="PF00096">
    <property type="entry name" value="zf-C2H2"/>
    <property type="match status" value="3"/>
</dbReference>
<evidence type="ECO:0000256" key="3">
    <source>
        <dbReference type="ARBA" id="ARBA00022771"/>
    </source>
</evidence>
<keyword evidence="9" id="KW-1185">Reference proteome</keyword>
<evidence type="ECO:0000256" key="5">
    <source>
        <dbReference type="ARBA" id="ARBA00023242"/>
    </source>
</evidence>
<evidence type="ECO:0000313" key="9">
    <source>
        <dbReference type="Proteomes" id="UP001516400"/>
    </source>
</evidence>
<feature type="domain" description="C2H2-type" evidence="7">
    <location>
        <begin position="280"/>
        <end position="307"/>
    </location>
</feature>
<evidence type="ECO:0000256" key="4">
    <source>
        <dbReference type="ARBA" id="ARBA00022833"/>
    </source>
</evidence>
<keyword evidence="4" id="KW-0862">Zinc</keyword>
<keyword evidence="5" id="KW-0539">Nucleus</keyword>
<feature type="domain" description="C2H2-type" evidence="7">
    <location>
        <begin position="233"/>
        <end position="260"/>
    </location>
</feature>
<feature type="domain" description="C2H2-type" evidence="7">
    <location>
        <begin position="200"/>
        <end position="223"/>
    </location>
</feature>
<proteinExistence type="predicted"/>
<dbReference type="SUPFAM" id="SSF57667">
    <property type="entry name" value="beta-beta-alpha zinc fingers"/>
    <property type="match status" value="4"/>
</dbReference>
<dbReference type="PROSITE" id="PS50157">
    <property type="entry name" value="ZINC_FINGER_C2H2_2"/>
    <property type="match status" value="6"/>
</dbReference>
<dbReference type="Pfam" id="PF12874">
    <property type="entry name" value="zf-met"/>
    <property type="match status" value="2"/>
</dbReference>
<name>A0ABD2MTN0_9CUCU</name>
<dbReference type="GO" id="GO:0008270">
    <property type="term" value="F:zinc ion binding"/>
    <property type="evidence" value="ECO:0007669"/>
    <property type="project" value="UniProtKB-KW"/>
</dbReference>
<feature type="domain" description="C2H2-type" evidence="7">
    <location>
        <begin position="172"/>
        <end position="199"/>
    </location>
</feature>
<gene>
    <name evidence="8" type="ORF">HHI36_008819</name>
</gene>
<dbReference type="PROSITE" id="PS00028">
    <property type="entry name" value="ZINC_FINGER_C2H2_1"/>
    <property type="match status" value="6"/>
</dbReference>
<evidence type="ECO:0000256" key="2">
    <source>
        <dbReference type="ARBA" id="ARBA00022737"/>
    </source>
</evidence>
<dbReference type="GO" id="GO:0003677">
    <property type="term" value="F:DNA binding"/>
    <property type="evidence" value="ECO:0007669"/>
    <property type="project" value="UniProtKB-KW"/>
</dbReference>
<dbReference type="EMBL" id="JABFTP020000021">
    <property type="protein sequence ID" value="KAL3269759.1"/>
    <property type="molecule type" value="Genomic_DNA"/>
</dbReference>
<keyword evidence="3 6" id="KW-0863">Zinc-finger</keyword>
<dbReference type="PANTHER" id="PTHR24393">
    <property type="entry name" value="ZINC FINGER PROTEIN"/>
    <property type="match status" value="1"/>
</dbReference>
<comment type="caution">
    <text evidence="8">The sequence shown here is derived from an EMBL/GenBank/DDBJ whole genome shotgun (WGS) entry which is preliminary data.</text>
</comment>
<dbReference type="PANTHER" id="PTHR24393:SF34">
    <property type="entry name" value="PR_SET DOMAIN 13"/>
    <property type="match status" value="1"/>
</dbReference>
<protein>
    <recommendedName>
        <fullName evidence="7">C2H2-type domain-containing protein</fullName>
    </recommendedName>
</protein>
<dbReference type="InterPro" id="IPR036236">
    <property type="entry name" value="Znf_C2H2_sf"/>
</dbReference>